<organism evidence="1 2">
    <name type="scientific">Podila minutissima</name>
    <dbReference type="NCBI Taxonomy" id="64525"/>
    <lineage>
        <taxon>Eukaryota</taxon>
        <taxon>Fungi</taxon>
        <taxon>Fungi incertae sedis</taxon>
        <taxon>Mucoromycota</taxon>
        <taxon>Mortierellomycotina</taxon>
        <taxon>Mortierellomycetes</taxon>
        <taxon>Mortierellales</taxon>
        <taxon>Mortierellaceae</taxon>
        <taxon>Podila</taxon>
    </lineage>
</organism>
<evidence type="ECO:0000313" key="1">
    <source>
        <dbReference type="EMBL" id="KAF9329150.1"/>
    </source>
</evidence>
<evidence type="ECO:0000313" key="2">
    <source>
        <dbReference type="Proteomes" id="UP000696485"/>
    </source>
</evidence>
<dbReference type="Proteomes" id="UP000696485">
    <property type="component" value="Unassembled WGS sequence"/>
</dbReference>
<keyword evidence="2" id="KW-1185">Reference proteome</keyword>
<dbReference type="EMBL" id="JAAAUY010000500">
    <property type="protein sequence ID" value="KAF9329150.1"/>
    <property type="molecule type" value="Genomic_DNA"/>
</dbReference>
<gene>
    <name evidence="1" type="ORF">BG006_007773</name>
</gene>
<feature type="non-terminal residue" evidence="1">
    <location>
        <position position="1"/>
    </location>
</feature>
<comment type="caution">
    <text evidence="1">The sequence shown here is derived from an EMBL/GenBank/DDBJ whole genome shotgun (WGS) entry which is preliminary data.</text>
</comment>
<protein>
    <submittedName>
        <fullName evidence="1">Uncharacterized protein</fullName>
    </submittedName>
</protein>
<accession>A0A9P5SGN0</accession>
<dbReference type="AlphaFoldDB" id="A0A9P5SGN0"/>
<proteinExistence type="predicted"/>
<reference evidence="1" key="1">
    <citation type="journal article" date="2020" name="Fungal Divers.">
        <title>Resolving the Mortierellaceae phylogeny through synthesis of multi-gene phylogenetics and phylogenomics.</title>
        <authorList>
            <person name="Vandepol N."/>
            <person name="Liber J."/>
            <person name="Desiro A."/>
            <person name="Na H."/>
            <person name="Kennedy M."/>
            <person name="Barry K."/>
            <person name="Grigoriev I.V."/>
            <person name="Miller A.N."/>
            <person name="O'Donnell K."/>
            <person name="Stajich J.E."/>
            <person name="Bonito G."/>
        </authorList>
    </citation>
    <scope>NUCLEOTIDE SEQUENCE</scope>
    <source>
        <strain evidence="1">NVP1</strain>
    </source>
</reference>
<name>A0A9P5SGN0_9FUNG</name>
<sequence length="181" mass="20457">MPKVLLQILNYIQIQIQVQILLQILQLMQTHLFSQWAGCPSKSPTSLELTLSKPWYSICCNHGQIQLPEIRPEPRILNMFADAGSAGIYTYRIEGIVTHNIGSLFPKQNLLQLQDILNETNPYCQVYRSIKDREGRTEGMTAEEVEQLKVVLKGARDIKAPRVLQYGKPTAGEIAVLLPTN</sequence>